<keyword evidence="2" id="KW-0812">Transmembrane</keyword>
<accession>U4LTP7</accession>
<evidence type="ECO:0000256" key="1">
    <source>
        <dbReference type="SAM" id="MobiDB-lite"/>
    </source>
</evidence>
<reference evidence="3 4" key="1">
    <citation type="journal article" date="2013" name="PLoS Genet.">
        <title>The genome and development-dependent transcriptomes of Pyronema confluens: a window into fungal evolution.</title>
        <authorList>
            <person name="Traeger S."/>
            <person name="Altegoer F."/>
            <person name="Freitag M."/>
            <person name="Gabaldon T."/>
            <person name="Kempken F."/>
            <person name="Kumar A."/>
            <person name="Marcet-Houben M."/>
            <person name="Poggeler S."/>
            <person name="Stajich J.E."/>
            <person name="Nowrousian M."/>
        </authorList>
    </citation>
    <scope>NUCLEOTIDE SEQUENCE [LARGE SCALE GENOMIC DNA]</scope>
    <source>
        <strain evidence="4">CBS 100304</strain>
        <tissue evidence="3">Vegetative mycelium</tissue>
    </source>
</reference>
<evidence type="ECO:0000313" key="3">
    <source>
        <dbReference type="EMBL" id="CCX33005.1"/>
    </source>
</evidence>
<feature type="compositionally biased region" description="Low complexity" evidence="1">
    <location>
        <begin position="484"/>
        <end position="503"/>
    </location>
</feature>
<sequence length="614" mass="68487">MDSTATSSPGLETQPPEGSNQPAPTAPVITSAVSSPDQENDDEKPKDVRLTNWFEAFDIPTIVETYHPKPCPKQQVALKKLQTTTKANIELNVAVPRWKEKSSSELVKEEGVAVYTTILVHSTHNGTENVEEWIYKGKLLLGLVDTAKKLGHHRINIVFTHRGWKEKGVLMIEGNSKERDKGKAVVVEGTSKCGSCSDRTIRVAEEQAAQQTTAQQQAPQEQAADDTLSTPHKPYNEPTGTINLNCPECLEIFSASTEITDLPQQFKSLIPVVPNDHHLGLFFDFNNWRIDDKPYLEAGKAKSSTEAASSNTPAPKRHNIILLSEGTICHWDPIEESLLQLVKNFNQASSSSPKLPGKSLDIHIVLIHSKGPFLQLKEQFKRFFAWLNDQSEMMEWWKEDWKRWDAAKKLREKRGGKKKEPQDVEAGLDAVVINTGEQGRVGDRDLTQATPPAESQSSEETQPAQETPPASQETTSGQAPSKNPITSSAQTPASPSTPEATKANYRRLPDLASLTSPWRGKNHAVNIRSTNFNNSNMNKRSEYIRILQPQRSPKYHGPVYRITKRIIMIQIFCILGVVGMWVLVQIWEWSSSGCHGERERKLVFQSPGSPGRGY</sequence>
<feature type="compositionally biased region" description="Low complexity" evidence="1">
    <location>
        <begin position="207"/>
        <end position="222"/>
    </location>
</feature>
<gene>
    <name evidence="3" type="ORF">PCON_14030</name>
</gene>
<keyword evidence="4" id="KW-1185">Reference proteome</keyword>
<feature type="compositionally biased region" description="Polar residues" evidence="1">
    <location>
        <begin position="447"/>
        <end position="483"/>
    </location>
</feature>
<keyword evidence="2" id="KW-1133">Transmembrane helix</keyword>
<protein>
    <submittedName>
        <fullName evidence="3">Uncharacterized protein</fullName>
    </submittedName>
</protein>
<evidence type="ECO:0000256" key="2">
    <source>
        <dbReference type="SAM" id="Phobius"/>
    </source>
</evidence>
<feature type="region of interest" description="Disordered" evidence="1">
    <location>
        <begin position="1"/>
        <end position="47"/>
    </location>
</feature>
<dbReference type="Proteomes" id="UP000018144">
    <property type="component" value="Unassembled WGS sequence"/>
</dbReference>
<feature type="compositionally biased region" description="Polar residues" evidence="1">
    <location>
        <begin position="1"/>
        <end position="23"/>
    </location>
</feature>
<dbReference type="OrthoDB" id="10434060at2759"/>
<feature type="region of interest" description="Disordered" evidence="1">
    <location>
        <begin position="207"/>
        <end position="240"/>
    </location>
</feature>
<dbReference type="AlphaFoldDB" id="U4LTP7"/>
<keyword evidence="2" id="KW-0472">Membrane</keyword>
<evidence type="ECO:0000313" key="4">
    <source>
        <dbReference type="Proteomes" id="UP000018144"/>
    </source>
</evidence>
<feature type="region of interest" description="Disordered" evidence="1">
    <location>
        <begin position="412"/>
        <end position="507"/>
    </location>
</feature>
<dbReference type="EMBL" id="HF935976">
    <property type="protein sequence ID" value="CCX33005.1"/>
    <property type="molecule type" value="Genomic_DNA"/>
</dbReference>
<proteinExistence type="predicted"/>
<name>U4LTP7_PYROM</name>
<feature type="transmembrane region" description="Helical" evidence="2">
    <location>
        <begin position="566"/>
        <end position="584"/>
    </location>
</feature>
<organism evidence="3 4">
    <name type="scientific">Pyronema omphalodes (strain CBS 100304)</name>
    <name type="common">Pyronema confluens</name>
    <dbReference type="NCBI Taxonomy" id="1076935"/>
    <lineage>
        <taxon>Eukaryota</taxon>
        <taxon>Fungi</taxon>
        <taxon>Dikarya</taxon>
        <taxon>Ascomycota</taxon>
        <taxon>Pezizomycotina</taxon>
        <taxon>Pezizomycetes</taxon>
        <taxon>Pezizales</taxon>
        <taxon>Pyronemataceae</taxon>
        <taxon>Pyronema</taxon>
    </lineage>
</organism>